<feature type="domain" description="HTH luxR-type" evidence="6">
    <location>
        <begin position="148"/>
        <end position="213"/>
    </location>
</feature>
<dbReference type="CDD" id="cd17535">
    <property type="entry name" value="REC_NarL-like"/>
    <property type="match status" value="1"/>
</dbReference>
<dbReference type="EMBL" id="JAXCEI010000002">
    <property type="protein sequence ID" value="MFA1538321.1"/>
    <property type="molecule type" value="Genomic_DNA"/>
</dbReference>
<evidence type="ECO:0000256" key="2">
    <source>
        <dbReference type="ARBA" id="ARBA00023015"/>
    </source>
</evidence>
<dbReference type="PRINTS" id="PR00038">
    <property type="entry name" value="HTHLUXR"/>
</dbReference>
<evidence type="ECO:0000259" key="7">
    <source>
        <dbReference type="PROSITE" id="PS50110"/>
    </source>
</evidence>
<sequence>MIKVLLADDQTLVRVGFRSILEGQPGIAVAGEAGDGADAVRQCAALRPDVVLMDVRMPDVDGIEATRRLAADPAHAGLKIIILTTYELDEYIYGALRAGASGFLLKDIDPAELIRAVRVVAQGDALVAPSVTRRLIAELAGRVDPQAADPGLDVLTSREREVLVLIADGLSNAEIAARLFVTPTTAKTYVSRIMTKLAARDRAQLVIFAYEAGLVTPRRLLR</sequence>
<keyword evidence="3" id="KW-0238">DNA-binding</keyword>
<evidence type="ECO:0000313" key="9">
    <source>
        <dbReference type="Proteomes" id="UP001569963"/>
    </source>
</evidence>
<evidence type="ECO:0000256" key="5">
    <source>
        <dbReference type="PROSITE-ProRule" id="PRU00169"/>
    </source>
</evidence>
<dbReference type="RefSeq" id="WP_371947661.1">
    <property type="nucleotide sequence ID" value="NZ_JAXCEI010000002.1"/>
</dbReference>
<keyword evidence="4" id="KW-0804">Transcription</keyword>
<evidence type="ECO:0000259" key="6">
    <source>
        <dbReference type="PROSITE" id="PS50043"/>
    </source>
</evidence>
<dbReference type="InterPro" id="IPR039420">
    <property type="entry name" value="WalR-like"/>
</dbReference>
<dbReference type="PROSITE" id="PS50110">
    <property type="entry name" value="RESPONSE_REGULATORY"/>
    <property type="match status" value="1"/>
</dbReference>
<evidence type="ECO:0000256" key="4">
    <source>
        <dbReference type="ARBA" id="ARBA00023163"/>
    </source>
</evidence>
<evidence type="ECO:0000256" key="3">
    <source>
        <dbReference type="ARBA" id="ARBA00023125"/>
    </source>
</evidence>
<dbReference type="CDD" id="cd06170">
    <property type="entry name" value="LuxR_C_like"/>
    <property type="match status" value="1"/>
</dbReference>
<proteinExistence type="predicted"/>
<gene>
    <name evidence="8" type="ORF">SM611_05210</name>
</gene>
<accession>A0ABV4Q6M9</accession>
<protein>
    <submittedName>
        <fullName evidence="8">Response regulator transcription factor</fullName>
    </submittedName>
</protein>
<keyword evidence="9" id="KW-1185">Reference proteome</keyword>
<evidence type="ECO:0000256" key="1">
    <source>
        <dbReference type="ARBA" id="ARBA00022553"/>
    </source>
</evidence>
<evidence type="ECO:0000313" key="8">
    <source>
        <dbReference type="EMBL" id="MFA1538321.1"/>
    </source>
</evidence>
<dbReference type="SUPFAM" id="SSF46894">
    <property type="entry name" value="C-terminal effector domain of the bipartite response regulators"/>
    <property type="match status" value="1"/>
</dbReference>
<dbReference type="InterPro" id="IPR011006">
    <property type="entry name" value="CheY-like_superfamily"/>
</dbReference>
<keyword evidence="2" id="KW-0805">Transcription regulation</keyword>
<dbReference type="SMART" id="SM00448">
    <property type="entry name" value="REC"/>
    <property type="match status" value="1"/>
</dbReference>
<name>A0ABV4Q6M9_9ACTN</name>
<dbReference type="Gene3D" id="3.40.50.2300">
    <property type="match status" value="1"/>
</dbReference>
<dbReference type="InterPro" id="IPR058245">
    <property type="entry name" value="NreC/VraR/RcsB-like_REC"/>
</dbReference>
<dbReference type="InterPro" id="IPR016032">
    <property type="entry name" value="Sig_transdc_resp-reg_C-effctor"/>
</dbReference>
<dbReference type="Pfam" id="PF00196">
    <property type="entry name" value="GerE"/>
    <property type="match status" value="1"/>
</dbReference>
<dbReference type="SMART" id="SM00421">
    <property type="entry name" value="HTH_LUXR"/>
    <property type="match status" value="1"/>
</dbReference>
<dbReference type="PROSITE" id="PS50043">
    <property type="entry name" value="HTH_LUXR_2"/>
    <property type="match status" value="1"/>
</dbReference>
<dbReference type="Pfam" id="PF00072">
    <property type="entry name" value="Response_reg"/>
    <property type="match status" value="1"/>
</dbReference>
<feature type="domain" description="Response regulatory" evidence="7">
    <location>
        <begin position="3"/>
        <end position="121"/>
    </location>
</feature>
<dbReference type="InterPro" id="IPR001789">
    <property type="entry name" value="Sig_transdc_resp-reg_receiver"/>
</dbReference>
<dbReference type="PANTHER" id="PTHR43214">
    <property type="entry name" value="TWO-COMPONENT RESPONSE REGULATOR"/>
    <property type="match status" value="1"/>
</dbReference>
<dbReference type="SUPFAM" id="SSF52172">
    <property type="entry name" value="CheY-like"/>
    <property type="match status" value="1"/>
</dbReference>
<reference evidence="8 9" key="1">
    <citation type="submission" date="2023-11" db="EMBL/GenBank/DDBJ databases">
        <title>Actinomadura monticuli sp. nov., isolated from volcanic ash.</title>
        <authorList>
            <person name="Lee S.D."/>
            <person name="Yang H."/>
            <person name="Kim I.S."/>
        </authorList>
    </citation>
    <scope>NUCLEOTIDE SEQUENCE [LARGE SCALE GENOMIC DNA]</scope>
    <source>
        <strain evidence="8 9">DLS-62</strain>
    </source>
</reference>
<keyword evidence="1 5" id="KW-0597">Phosphoprotein</keyword>
<dbReference type="PANTHER" id="PTHR43214:SF24">
    <property type="entry name" value="TRANSCRIPTIONAL REGULATORY PROTEIN NARL-RELATED"/>
    <property type="match status" value="1"/>
</dbReference>
<dbReference type="InterPro" id="IPR000792">
    <property type="entry name" value="Tscrpt_reg_LuxR_C"/>
</dbReference>
<comment type="caution">
    <text evidence="8">The sequence shown here is derived from an EMBL/GenBank/DDBJ whole genome shotgun (WGS) entry which is preliminary data.</text>
</comment>
<feature type="modified residue" description="4-aspartylphosphate" evidence="5">
    <location>
        <position position="54"/>
    </location>
</feature>
<dbReference type="Proteomes" id="UP001569963">
    <property type="component" value="Unassembled WGS sequence"/>
</dbReference>
<organism evidence="8 9">
    <name type="scientific">Actinomadura monticuli</name>
    <dbReference type="NCBI Taxonomy" id="3097367"/>
    <lineage>
        <taxon>Bacteria</taxon>
        <taxon>Bacillati</taxon>
        <taxon>Actinomycetota</taxon>
        <taxon>Actinomycetes</taxon>
        <taxon>Streptosporangiales</taxon>
        <taxon>Thermomonosporaceae</taxon>
        <taxon>Actinomadura</taxon>
    </lineage>
</organism>